<dbReference type="InterPro" id="IPR003439">
    <property type="entry name" value="ABC_transporter-like_ATP-bd"/>
</dbReference>
<dbReference type="InterPro" id="IPR003593">
    <property type="entry name" value="AAA+_ATPase"/>
</dbReference>
<proteinExistence type="predicted"/>
<evidence type="ECO:0000256" key="3">
    <source>
        <dbReference type="ARBA" id="ARBA00022840"/>
    </source>
</evidence>
<keyword evidence="2" id="KW-0547">Nucleotide-binding</keyword>
<keyword evidence="4" id="KW-1278">Translocase</keyword>
<evidence type="ECO:0000256" key="4">
    <source>
        <dbReference type="ARBA" id="ARBA00022967"/>
    </source>
</evidence>
<evidence type="ECO:0000256" key="5">
    <source>
        <dbReference type="SAM" id="MobiDB-lite"/>
    </source>
</evidence>
<dbReference type="SMART" id="SM00382">
    <property type="entry name" value="AAA"/>
    <property type="match status" value="1"/>
</dbReference>
<keyword evidence="1" id="KW-0813">Transport</keyword>
<evidence type="ECO:0000313" key="7">
    <source>
        <dbReference type="EMBL" id="SPF69206.1"/>
    </source>
</evidence>
<dbReference type="OrthoDB" id="5296765at2"/>
<dbReference type="Pfam" id="PF00005">
    <property type="entry name" value="ABC_tran"/>
    <property type="match status" value="1"/>
</dbReference>
<organism evidence="7 8">
    <name type="scientific">Propionibacterium ruminifibrarum</name>
    <dbReference type="NCBI Taxonomy" id="1962131"/>
    <lineage>
        <taxon>Bacteria</taxon>
        <taxon>Bacillati</taxon>
        <taxon>Actinomycetota</taxon>
        <taxon>Actinomycetes</taxon>
        <taxon>Propionibacteriales</taxon>
        <taxon>Propionibacteriaceae</taxon>
        <taxon>Propionibacterium</taxon>
    </lineage>
</organism>
<keyword evidence="7" id="KW-0378">Hydrolase</keyword>
<gene>
    <name evidence="7" type="ORF">PROPJV5_2167</name>
</gene>
<dbReference type="PANTHER" id="PTHR42794">
    <property type="entry name" value="HEMIN IMPORT ATP-BINDING PROTEIN HMUV"/>
    <property type="match status" value="1"/>
</dbReference>
<dbReference type="InterPro" id="IPR027417">
    <property type="entry name" value="P-loop_NTPase"/>
</dbReference>
<evidence type="ECO:0000256" key="1">
    <source>
        <dbReference type="ARBA" id="ARBA00022448"/>
    </source>
</evidence>
<accession>A0A375I2Z3</accession>
<evidence type="ECO:0000256" key="2">
    <source>
        <dbReference type="ARBA" id="ARBA00022741"/>
    </source>
</evidence>
<dbReference type="PANTHER" id="PTHR42794:SF1">
    <property type="entry name" value="HEMIN IMPORT ATP-BINDING PROTEIN HMUV"/>
    <property type="match status" value="1"/>
</dbReference>
<dbReference type="EC" id="3.6.1.3" evidence="7"/>
<keyword evidence="8" id="KW-1185">Reference proteome</keyword>
<name>A0A375I2Z3_9ACTN</name>
<sequence>MSRGGVRRARRRPGGTGAGPLGAEPWVRVETLSYRIGESQLLNHVSFTAGSGELLALVGPNGAGKSTMLALQSGDLHPTEGRITLFGAEPQDWRPLHLARLRSVMTQHNSQAFSFTVEEMVRMGRAPYPASDDDPRIIRAALEAGEITHLSARDITTLSGGEIARTVFARVVAQDARIVLLDEPTAPLDLKHQEKLLAHARSMTDAGACVIVVLHDLSLAARHCDSIAIFNRGELEAMGPPHEVLMAERIARVYGQEVEIIPHPRSGRPLVVPV</sequence>
<dbReference type="Proteomes" id="UP000265962">
    <property type="component" value="Unassembled WGS sequence"/>
</dbReference>
<feature type="domain" description="ABC transporter" evidence="6">
    <location>
        <begin position="27"/>
        <end position="257"/>
    </location>
</feature>
<evidence type="ECO:0000313" key="8">
    <source>
        <dbReference type="Proteomes" id="UP000265962"/>
    </source>
</evidence>
<dbReference type="GO" id="GO:0005524">
    <property type="term" value="F:ATP binding"/>
    <property type="evidence" value="ECO:0007669"/>
    <property type="project" value="UniProtKB-KW"/>
</dbReference>
<dbReference type="SUPFAM" id="SSF52540">
    <property type="entry name" value="P-loop containing nucleoside triphosphate hydrolases"/>
    <property type="match status" value="1"/>
</dbReference>
<reference evidence="8" key="1">
    <citation type="submission" date="2018-02" db="EMBL/GenBank/DDBJ databases">
        <authorList>
            <person name="Hornung B."/>
        </authorList>
    </citation>
    <scope>NUCLEOTIDE SEQUENCE [LARGE SCALE GENOMIC DNA]</scope>
</reference>
<dbReference type="EMBL" id="OMOH01000010">
    <property type="protein sequence ID" value="SPF69206.1"/>
    <property type="molecule type" value="Genomic_DNA"/>
</dbReference>
<keyword evidence="3" id="KW-0067">ATP-binding</keyword>
<dbReference type="Gene3D" id="3.40.50.300">
    <property type="entry name" value="P-loop containing nucleotide triphosphate hydrolases"/>
    <property type="match status" value="1"/>
</dbReference>
<dbReference type="AlphaFoldDB" id="A0A375I2Z3"/>
<dbReference type="GO" id="GO:0016887">
    <property type="term" value="F:ATP hydrolysis activity"/>
    <property type="evidence" value="ECO:0007669"/>
    <property type="project" value="InterPro"/>
</dbReference>
<feature type="compositionally biased region" description="Basic residues" evidence="5">
    <location>
        <begin position="1"/>
        <end position="13"/>
    </location>
</feature>
<dbReference type="PROSITE" id="PS50893">
    <property type="entry name" value="ABC_TRANSPORTER_2"/>
    <property type="match status" value="1"/>
</dbReference>
<protein>
    <submittedName>
        <fullName evidence="7">Adenosinetriphosphatase</fullName>
        <ecNumber evidence="7">3.6.1.3</ecNumber>
    </submittedName>
</protein>
<dbReference type="NCBIfam" id="NF010068">
    <property type="entry name" value="PRK13548.1"/>
    <property type="match status" value="1"/>
</dbReference>
<evidence type="ECO:0000259" key="6">
    <source>
        <dbReference type="PROSITE" id="PS50893"/>
    </source>
</evidence>
<feature type="region of interest" description="Disordered" evidence="5">
    <location>
        <begin position="1"/>
        <end position="22"/>
    </location>
</feature>